<accession>A0A7S1F511</accession>
<dbReference type="EMBL" id="HBFQ01027535">
    <property type="protein sequence ID" value="CAD8845089.1"/>
    <property type="molecule type" value="Transcribed_RNA"/>
</dbReference>
<feature type="compositionally biased region" description="Basic and acidic residues" evidence="1">
    <location>
        <begin position="88"/>
        <end position="97"/>
    </location>
</feature>
<feature type="compositionally biased region" description="Basic and acidic residues" evidence="1">
    <location>
        <begin position="34"/>
        <end position="46"/>
    </location>
</feature>
<name>A0A7S1F511_NOCSC</name>
<feature type="compositionally biased region" description="Low complexity" evidence="1">
    <location>
        <begin position="68"/>
        <end position="80"/>
    </location>
</feature>
<gene>
    <name evidence="2" type="ORF">NSCI0253_LOCUS19439</name>
</gene>
<sequence>MNGSTPEIVAVGCQIIRFSHPRKNPAGYATNQKCRTESRDQAESTGERIPATPLHPKEPRSMTREGVSSSQSSPLGSWQQPNHMPGQQEHRDVEERAGPAFFELNLTSEGILLALLRGWDGASESHAAPRDQGSETSVPNDVALGRDFKTRGSNLSCTIHGSLEPLSAETA</sequence>
<dbReference type="AlphaFoldDB" id="A0A7S1F511"/>
<protein>
    <submittedName>
        <fullName evidence="2">Uncharacterized protein</fullName>
    </submittedName>
</protein>
<proteinExistence type="predicted"/>
<organism evidence="2">
    <name type="scientific">Noctiluca scintillans</name>
    <name type="common">Sea sparkle</name>
    <name type="synonym">Red tide dinoflagellate</name>
    <dbReference type="NCBI Taxonomy" id="2966"/>
    <lineage>
        <taxon>Eukaryota</taxon>
        <taxon>Sar</taxon>
        <taxon>Alveolata</taxon>
        <taxon>Dinophyceae</taxon>
        <taxon>Noctilucales</taxon>
        <taxon>Noctilucaceae</taxon>
        <taxon>Noctiluca</taxon>
    </lineage>
</organism>
<evidence type="ECO:0000313" key="2">
    <source>
        <dbReference type="EMBL" id="CAD8845089.1"/>
    </source>
</evidence>
<feature type="region of interest" description="Disordered" evidence="1">
    <location>
        <begin position="123"/>
        <end position="142"/>
    </location>
</feature>
<evidence type="ECO:0000256" key="1">
    <source>
        <dbReference type="SAM" id="MobiDB-lite"/>
    </source>
</evidence>
<feature type="region of interest" description="Disordered" evidence="1">
    <location>
        <begin position="20"/>
        <end position="97"/>
    </location>
</feature>
<reference evidence="2" key="1">
    <citation type="submission" date="2021-01" db="EMBL/GenBank/DDBJ databases">
        <authorList>
            <person name="Corre E."/>
            <person name="Pelletier E."/>
            <person name="Niang G."/>
            <person name="Scheremetjew M."/>
            <person name="Finn R."/>
            <person name="Kale V."/>
            <person name="Holt S."/>
            <person name="Cochrane G."/>
            <person name="Meng A."/>
            <person name="Brown T."/>
            <person name="Cohen L."/>
        </authorList>
    </citation>
    <scope>NUCLEOTIDE SEQUENCE</scope>
</reference>